<keyword evidence="3" id="KW-0808">Transferase</keyword>
<dbReference type="InterPro" id="IPR000719">
    <property type="entry name" value="Prot_kinase_dom"/>
</dbReference>
<dbReference type="Pfam" id="PF00069">
    <property type="entry name" value="Pkinase"/>
    <property type="match status" value="2"/>
</dbReference>
<keyword evidence="6 9" id="KW-0067">ATP-binding</keyword>
<comment type="catalytic activity">
    <reaction evidence="7">
        <text>L-threonyl-[protein] + ATP = O-phospho-L-threonyl-[protein] + ADP + H(+)</text>
        <dbReference type="Rhea" id="RHEA:46608"/>
        <dbReference type="Rhea" id="RHEA-COMP:11060"/>
        <dbReference type="Rhea" id="RHEA-COMP:11605"/>
        <dbReference type="ChEBI" id="CHEBI:15378"/>
        <dbReference type="ChEBI" id="CHEBI:30013"/>
        <dbReference type="ChEBI" id="CHEBI:30616"/>
        <dbReference type="ChEBI" id="CHEBI:61977"/>
        <dbReference type="ChEBI" id="CHEBI:456216"/>
        <dbReference type="EC" id="2.7.11.1"/>
    </reaction>
</comment>
<dbReference type="PROSITE" id="PS50011">
    <property type="entry name" value="PROTEIN_KINASE_DOM"/>
    <property type="match status" value="1"/>
</dbReference>
<accession>A0A146KGI6</accession>
<reference evidence="11" key="1">
    <citation type="submission" date="2015-07" db="EMBL/GenBank/DDBJ databases">
        <title>Adaptation to a free-living lifestyle via gene acquisitions in the diplomonad Trepomonas sp. PC1.</title>
        <authorList>
            <person name="Xu F."/>
            <person name="Jerlstrom-Hultqvist J."/>
            <person name="Kolisko M."/>
            <person name="Simpson A.G.B."/>
            <person name="Roger A.J."/>
            <person name="Svard S.G."/>
            <person name="Andersson J.O."/>
        </authorList>
    </citation>
    <scope>NUCLEOTIDE SEQUENCE</scope>
    <source>
        <strain evidence="11">PC1</strain>
    </source>
</reference>
<evidence type="ECO:0000256" key="7">
    <source>
        <dbReference type="ARBA" id="ARBA00047899"/>
    </source>
</evidence>
<organism evidence="11">
    <name type="scientific">Trepomonas sp. PC1</name>
    <dbReference type="NCBI Taxonomy" id="1076344"/>
    <lineage>
        <taxon>Eukaryota</taxon>
        <taxon>Metamonada</taxon>
        <taxon>Diplomonadida</taxon>
        <taxon>Hexamitidae</taxon>
        <taxon>Hexamitinae</taxon>
        <taxon>Trepomonas</taxon>
    </lineage>
</organism>
<evidence type="ECO:0000256" key="2">
    <source>
        <dbReference type="ARBA" id="ARBA00022527"/>
    </source>
</evidence>
<dbReference type="InterPro" id="IPR008271">
    <property type="entry name" value="Ser/Thr_kinase_AS"/>
</dbReference>
<keyword evidence="5 11" id="KW-0418">Kinase</keyword>
<feature type="binding site" evidence="9">
    <location>
        <position position="31"/>
    </location>
    <ligand>
        <name>ATP</name>
        <dbReference type="ChEBI" id="CHEBI:30616"/>
    </ligand>
</feature>
<dbReference type="SUPFAM" id="SSF56112">
    <property type="entry name" value="Protein kinase-like (PK-like)"/>
    <property type="match status" value="1"/>
</dbReference>
<comment type="catalytic activity">
    <reaction evidence="8">
        <text>L-seryl-[protein] + ATP = O-phospho-L-seryl-[protein] + ADP + H(+)</text>
        <dbReference type="Rhea" id="RHEA:17989"/>
        <dbReference type="Rhea" id="RHEA-COMP:9863"/>
        <dbReference type="Rhea" id="RHEA-COMP:11604"/>
        <dbReference type="ChEBI" id="CHEBI:15378"/>
        <dbReference type="ChEBI" id="CHEBI:29999"/>
        <dbReference type="ChEBI" id="CHEBI:30616"/>
        <dbReference type="ChEBI" id="CHEBI:83421"/>
        <dbReference type="ChEBI" id="CHEBI:456216"/>
        <dbReference type="EC" id="2.7.11.1"/>
    </reaction>
</comment>
<dbReference type="PANTHER" id="PTHR24356">
    <property type="entry name" value="SERINE/THREONINE-PROTEIN KINASE"/>
    <property type="match status" value="1"/>
</dbReference>
<evidence type="ECO:0000256" key="9">
    <source>
        <dbReference type="PROSITE-ProRule" id="PRU10141"/>
    </source>
</evidence>
<evidence type="ECO:0000256" key="8">
    <source>
        <dbReference type="ARBA" id="ARBA00048679"/>
    </source>
</evidence>
<evidence type="ECO:0000256" key="4">
    <source>
        <dbReference type="ARBA" id="ARBA00022741"/>
    </source>
</evidence>
<dbReference type="Gene3D" id="1.10.510.10">
    <property type="entry name" value="Transferase(Phosphotransferase) domain 1"/>
    <property type="match status" value="2"/>
</dbReference>
<keyword evidence="2" id="KW-0723">Serine/threonine-protein kinase</keyword>
<dbReference type="InterPro" id="IPR050236">
    <property type="entry name" value="Ser_Thr_kinase_AGC"/>
</dbReference>
<evidence type="ECO:0000313" key="11">
    <source>
        <dbReference type="EMBL" id="JAP95577.1"/>
    </source>
</evidence>
<dbReference type="EMBL" id="GDID01001029">
    <property type="protein sequence ID" value="JAP95577.1"/>
    <property type="molecule type" value="Transcribed_RNA"/>
</dbReference>
<dbReference type="GO" id="GO:0035556">
    <property type="term" value="P:intracellular signal transduction"/>
    <property type="evidence" value="ECO:0007669"/>
    <property type="project" value="TreeGrafter"/>
</dbReference>
<proteinExistence type="predicted"/>
<sequence length="642" mass="74734">NLVKIGAGAFGTVYRAVVFDKDSEGKEVAIKQVNKQQLLYSKNEKDQLTLTRELEAFKAIQLLIRQNKENPDFHCYCLQCIGALYNDQFKYYVTPLCSTSLTSLVLSFSKQIPTQALVNLVAELVLSIEQFHSLGLSHRDIKPDNFLIDRDGHIVLCDFGTAKKFEPYELDLIRGTASYLEYEQRNKQVVEEKKCLTIEEVQQERKSKKAGSMVGTIMFNAPEQKTDNNMFYAPIDIWGLGLTVFYLITGTHFQISKDNKLKTRLEQQKILLNQVKYEPLKQFIKTCLLEQPHHRFEGGWPKLKSMPLFQQVDFKTLHKQKNLNVQLILQNLGQYCQFSPALNQEQQYFTEKLCSILLQHEIVEIGCESVINVDQKLVQGIFFITDLKRLFVVSCNFRVELLEQLTLENYKFKESGQFVEFSVENHQIVIEKPGSLFVRLKSLLGKQYSKCPQCSEYFLIDDICQKCGYLYISHQQVVNQLVVDPQYYKKIQSDDKIQRYLDFQPERVNVGVFLKKQLKYITKDMLSFIFQKLKSGSILTEQLMFQAFQIPYQTVPTELTQKQKDLRQLLIKVYYQNQESEYSILPRINSLVSTGPEGIDFIERLYSGIIRVNVNICDFIYIKEEIEETQITIDQDLFDAFE</sequence>
<dbReference type="AlphaFoldDB" id="A0A146KGI6"/>
<keyword evidence="4 9" id="KW-0547">Nucleotide-binding</keyword>
<evidence type="ECO:0000259" key="10">
    <source>
        <dbReference type="PROSITE" id="PS50011"/>
    </source>
</evidence>
<feature type="non-terminal residue" evidence="11">
    <location>
        <position position="1"/>
    </location>
</feature>
<evidence type="ECO:0000256" key="6">
    <source>
        <dbReference type="ARBA" id="ARBA00022840"/>
    </source>
</evidence>
<protein>
    <recommendedName>
        <fullName evidence="1">non-specific serine/threonine protein kinase</fullName>
        <ecNumber evidence="1">2.7.11.1</ecNumber>
    </recommendedName>
</protein>
<dbReference type="PROSITE" id="PS00107">
    <property type="entry name" value="PROTEIN_KINASE_ATP"/>
    <property type="match status" value="1"/>
</dbReference>
<dbReference type="PROSITE" id="PS00108">
    <property type="entry name" value="PROTEIN_KINASE_ST"/>
    <property type="match status" value="1"/>
</dbReference>
<evidence type="ECO:0000256" key="3">
    <source>
        <dbReference type="ARBA" id="ARBA00022679"/>
    </source>
</evidence>
<gene>
    <name evidence="11" type="ORF">TPC1_11383</name>
</gene>
<feature type="domain" description="Protein kinase" evidence="10">
    <location>
        <begin position="1"/>
        <end position="309"/>
    </location>
</feature>
<dbReference type="GO" id="GO:0004674">
    <property type="term" value="F:protein serine/threonine kinase activity"/>
    <property type="evidence" value="ECO:0007669"/>
    <property type="project" value="UniProtKB-KW"/>
</dbReference>
<name>A0A146KGI6_9EUKA</name>
<dbReference type="InterPro" id="IPR011009">
    <property type="entry name" value="Kinase-like_dom_sf"/>
</dbReference>
<dbReference type="PANTHER" id="PTHR24356:SF418">
    <property type="entry name" value="SERINE_THREONINE-PROTEIN KINASE WARTS"/>
    <property type="match status" value="1"/>
</dbReference>
<evidence type="ECO:0000256" key="5">
    <source>
        <dbReference type="ARBA" id="ARBA00022777"/>
    </source>
</evidence>
<feature type="non-terminal residue" evidence="11">
    <location>
        <position position="642"/>
    </location>
</feature>
<evidence type="ECO:0000256" key="1">
    <source>
        <dbReference type="ARBA" id="ARBA00012513"/>
    </source>
</evidence>
<dbReference type="EC" id="2.7.11.1" evidence="1"/>
<dbReference type="GO" id="GO:0005524">
    <property type="term" value="F:ATP binding"/>
    <property type="evidence" value="ECO:0007669"/>
    <property type="project" value="UniProtKB-UniRule"/>
</dbReference>
<dbReference type="InterPro" id="IPR017441">
    <property type="entry name" value="Protein_kinase_ATP_BS"/>
</dbReference>
<dbReference type="SMART" id="SM00220">
    <property type="entry name" value="S_TKc"/>
    <property type="match status" value="1"/>
</dbReference>